<dbReference type="GO" id="GO:0034040">
    <property type="term" value="F:ATPase-coupled lipid transmembrane transporter activity"/>
    <property type="evidence" value="ECO:0007669"/>
    <property type="project" value="TreeGrafter"/>
</dbReference>
<dbReference type="Proteomes" id="UP000433071">
    <property type="component" value="Unassembled WGS sequence"/>
</dbReference>
<dbReference type="SUPFAM" id="SSF90123">
    <property type="entry name" value="ABC transporter transmembrane region"/>
    <property type="match status" value="1"/>
</dbReference>
<evidence type="ECO:0000256" key="9">
    <source>
        <dbReference type="ARBA" id="ARBA00061644"/>
    </source>
</evidence>
<gene>
    <name evidence="13" type="ORF">GJ743_00790</name>
</gene>
<dbReference type="InterPro" id="IPR017871">
    <property type="entry name" value="ABC_transporter-like_CS"/>
</dbReference>
<keyword evidence="7 10" id="KW-1133">Transmembrane helix</keyword>
<dbReference type="InterPro" id="IPR039421">
    <property type="entry name" value="Type_1_exporter"/>
</dbReference>
<evidence type="ECO:0000256" key="8">
    <source>
        <dbReference type="ARBA" id="ARBA00023136"/>
    </source>
</evidence>
<evidence type="ECO:0000256" key="2">
    <source>
        <dbReference type="ARBA" id="ARBA00022448"/>
    </source>
</evidence>
<dbReference type="PANTHER" id="PTHR24221">
    <property type="entry name" value="ATP-BINDING CASSETTE SUB-FAMILY B"/>
    <property type="match status" value="1"/>
</dbReference>
<keyword evidence="8 10" id="KW-0472">Membrane</keyword>
<dbReference type="OrthoDB" id="9806127at2"/>
<keyword evidence="2" id="KW-0813">Transport</keyword>
<dbReference type="PROSITE" id="PS50893">
    <property type="entry name" value="ABC_TRANSPORTER_2"/>
    <property type="match status" value="1"/>
</dbReference>
<reference evidence="13 14" key="1">
    <citation type="submission" date="2019-11" db="EMBL/GenBank/DDBJ databases">
        <title>Agromyces kandeliae sp. nov., isolated from mangrove soil.</title>
        <authorList>
            <person name="Wang R."/>
        </authorList>
    </citation>
    <scope>NUCLEOTIDE SEQUENCE [LARGE SCALE GENOMIC DNA]</scope>
    <source>
        <strain evidence="13 14">JCM 11433</strain>
    </source>
</reference>
<evidence type="ECO:0000259" key="11">
    <source>
        <dbReference type="PROSITE" id="PS50893"/>
    </source>
</evidence>
<evidence type="ECO:0000313" key="13">
    <source>
        <dbReference type="EMBL" id="MTH66904.1"/>
    </source>
</evidence>
<dbReference type="GO" id="GO:0016887">
    <property type="term" value="F:ATP hydrolysis activity"/>
    <property type="evidence" value="ECO:0007669"/>
    <property type="project" value="InterPro"/>
</dbReference>
<feature type="domain" description="ABC transporter" evidence="11">
    <location>
        <begin position="364"/>
        <end position="600"/>
    </location>
</feature>
<comment type="caution">
    <text evidence="13">The sequence shown here is derived from an EMBL/GenBank/DDBJ whole genome shotgun (WGS) entry which is preliminary data.</text>
</comment>
<feature type="transmembrane region" description="Helical" evidence="10">
    <location>
        <begin position="21"/>
        <end position="43"/>
    </location>
</feature>
<keyword evidence="6 13" id="KW-0067">ATP-binding</keyword>
<proteinExistence type="inferred from homology"/>
<dbReference type="AlphaFoldDB" id="A0A6I3M0J9"/>
<dbReference type="GO" id="GO:0005524">
    <property type="term" value="F:ATP binding"/>
    <property type="evidence" value="ECO:0007669"/>
    <property type="project" value="UniProtKB-KW"/>
</dbReference>
<dbReference type="InterPro" id="IPR036640">
    <property type="entry name" value="ABC1_TM_sf"/>
</dbReference>
<evidence type="ECO:0000256" key="4">
    <source>
        <dbReference type="ARBA" id="ARBA00022692"/>
    </source>
</evidence>
<name>A0A6I3M0J9_9MICO</name>
<protein>
    <submittedName>
        <fullName evidence="13">ATP-binding cassette domain-containing protein</fullName>
    </submittedName>
</protein>
<accession>A0A6I3M0J9</accession>
<dbReference type="PROSITE" id="PS00211">
    <property type="entry name" value="ABC_TRANSPORTER_1"/>
    <property type="match status" value="1"/>
</dbReference>
<evidence type="ECO:0000256" key="3">
    <source>
        <dbReference type="ARBA" id="ARBA00022475"/>
    </source>
</evidence>
<feature type="transmembrane region" description="Helical" evidence="10">
    <location>
        <begin position="297"/>
        <end position="314"/>
    </location>
</feature>
<evidence type="ECO:0000256" key="6">
    <source>
        <dbReference type="ARBA" id="ARBA00022840"/>
    </source>
</evidence>
<evidence type="ECO:0000256" key="10">
    <source>
        <dbReference type="SAM" id="Phobius"/>
    </source>
</evidence>
<feature type="transmembrane region" description="Helical" evidence="10">
    <location>
        <begin position="158"/>
        <end position="179"/>
    </location>
</feature>
<feature type="domain" description="ABC transmembrane type-1" evidence="12">
    <location>
        <begin position="68"/>
        <end position="329"/>
    </location>
</feature>
<keyword evidence="4 10" id="KW-0812">Transmembrane</keyword>
<keyword evidence="5" id="KW-0547">Nucleotide-binding</keyword>
<dbReference type="InterPro" id="IPR003439">
    <property type="entry name" value="ABC_transporter-like_ATP-bd"/>
</dbReference>
<feature type="transmembrane region" description="Helical" evidence="10">
    <location>
        <begin position="82"/>
        <end position="105"/>
    </location>
</feature>
<dbReference type="GO" id="GO:0140359">
    <property type="term" value="F:ABC-type transporter activity"/>
    <property type="evidence" value="ECO:0007669"/>
    <property type="project" value="InterPro"/>
</dbReference>
<comment type="similarity">
    <text evidence="9">Belongs to the ABC transporter superfamily. Lipid exporter (TC 3.A.1.106) family.</text>
</comment>
<keyword evidence="14" id="KW-1185">Reference proteome</keyword>
<dbReference type="SMART" id="SM00382">
    <property type="entry name" value="AAA"/>
    <property type="match status" value="1"/>
</dbReference>
<evidence type="ECO:0000256" key="5">
    <source>
        <dbReference type="ARBA" id="ARBA00022741"/>
    </source>
</evidence>
<dbReference type="Gene3D" id="3.40.50.300">
    <property type="entry name" value="P-loop containing nucleotide triphosphate hydrolases"/>
    <property type="match status" value="1"/>
</dbReference>
<dbReference type="Gene3D" id="1.20.1560.10">
    <property type="entry name" value="ABC transporter type 1, transmembrane domain"/>
    <property type="match status" value="1"/>
</dbReference>
<dbReference type="GO" id="GO:0005886">
    <property type="term" value="C:plasma membrane"/>
    <property type="evidence" value="ECO:0007669"/>
    <property type="project" value="UniProtKB-SubCell"/>
</dbReference>
<dbReference type="EMBL" id="WMLB01000003">
    <property type="protein sequence ID" value="MTH66904.1"/>
    <property type="molecule type" value="Genomic_DNA"/>
</dbReference>
<sequence>MGKRAQGGEGLFSQLRRLLATAGAHPAAWVATTVMASLVLAGLDTLGVAAMVPLTQLIGGAEADTGALAVISDVVGTTDPTVLIPIVAAAVAVLFVVKSVASLIFRWQLLGRTTRVSADAASALLRGYVLAPYAAHRARRLREIYRSVSDSVTQATSVLLSVVSICTDVAVLIAITVVLAVTDPVVTIVTVVVFGIFVLGLQRLLRRRQTRLGEEAAEVSLEAWQYLLPSLDGFREARLSSRGEDFVAGYRRARLRGARLGRDMGLISDIPRYTLEIGFVVAIAGISIYLFNVGTAAQALVVLGVFAAAALRALPTLTRVSSNIATLRTGQAGLRIFLAAADEVRTGGQHDERPRDETRYRGDLVLEGVQFRYPDADVPVLDGLSLRIPQNTTIAFVGSSGAGKSTLIDLVLGLLQPTRGSIECGGRPIADDLAGWYAGLGVVPQDVFLFNDTVAANVSFEVEPDRIDLDRVREALAMAQLEDIVGSMPDGVQTVVGERGVRLSGGQRQRLGIARALYRRPNVLVLDEATSALDNATEHQISETLAKLGGTMTILIVAHRLSTVRHADTLVFLKDGRIEAQGAFDQVRATNAEFARLVELGRLD</sequence>
<keyword evidence="3" id="KW-1003">Cell membrane</keyword>
<dbReference type="PANTHER" id="PTHR24221:SF654">
    <property type="entry name" value="ATP-BINDING CASSETTE SUB-FAMILY B MEMBER 6"/>
    <property type="match status" value="1"/>
</dbReference>
<comment type="subcellular location">
    <subcellularLocation>
        <location evidence="1">Cell membrane</location>
        <topology evidence="1">Multi-pass membrane protein</topology>
    </subcellularLocation>
</comment>
<evidence type="ECO:0000313" key="14">
    <source>
        <dbReference type="Proteomes" id="UP000433071"/>
    </source>
</evidence>
<evidence type="ECO:0000256" key="7">
    <source>
        <dbReference type="ARBA" id="ARBA00022989"/>
    </source>
</evidence>
<organism evidence="13 14">
    <name type="scientific">Agromyces bracchium</name>
    <dbReference type="NCBI Taxonomy" id="88376"/>
    <lineage>
        <taxon>Bacteria</taxon>
        <taxon>Bacillati</taxon>
        <taxon>Actinomycetota</taxon>
        <taxon>Actinomycetes</taxon>
        <taxon>Micrococcales</taxon>
        <taxon>Microbacteriaceae</taxon>
        <taxon>Agromyces</taxon>
    </lineage>
</organism>
<evidence type="ECO:0000256" key="1">
    <source>
        <dbReference type="ARBA" id="ARBA00004651"/>
    </source>
</evidence>
<evidence type="ECO:0000259" key="12">
    <source>
        <dbReference type="PROSITE" id="PS50929"/>
    </source>
</evidence>
<dbReference type="SUPFAM" id="SSF52540">
    <property type="entry name" value="P-loop containing nucleoside triphosphate hydrolases"/>
    <property type="match status" value="1"/>
</dbReference>
<feature type="transmembrane region" description="Helical" evidence="10">
    <location>
        <begin position="185"/>
        <end position="205"/>
    </location>
</feature>
<dbReference type="InterPro" id="IPR011527">
    <property type="entry name" value="ABC1_TM_dom"/>
</dbReference>
<dbReference type="RefSeq" id="WP_155050038.1">
    <property type="nucleotide sequence ID" value="NZ_BAAAIB010000001.1"/>
</dbReference>
<dbReference type="PROSITE" id="PS50929">
    <property type="entry name" value="ABC_TM1F"/>
    <property type="match status" value="1"/>
</dbReference>
<dbReference type="Pfam" id="PF00005">
    <property type="entry name" value="ABC_tran"/>
    <property type="match status" value="1"/>
</dbReference>
<dbReference type="InterPro" id="IPR027417">
    <property type="entry name" value="P-loop_NTPase"/>
</dbReference>
<dbReference type="FunFam" id="3.40.50.300:FF:000299">
    <property type="entry name" value="ABC transporter ATP-binding protein/permease"/>
    <property type="match status" value="1"/>
</dbReference>
<dbReference type="InterPro" id="IPR003593">
    <property type="entry name" value="AAA+_ATPase"/>
</dbReference>